<dbReference type="Proteomes" id="UP001500668">
    <property type="component" value="Unassembled WGS sequence"/>
</dbReference>
<name>A0ABN1GHB2_9ACTN</name>
<keyword evidence="1" id="KW-0472">Membrane</keyword>
<proteinExistence type="predicted"/>
<dbReference type="EMBL" id="BAAACA010000034">
    <property type="protein sequence ID" value="GAA0611567.1"/>
    <property type="molecule type" value="Genomic_DNA"/>
</dbReference>
<reference evidence="2 3" key="1">
    <citation type="journal article" date="2019" name="Int. J. Syst. Evol. Microbiol.">
        <title>The Global Catalogue of Microorganisms (GCM) 10K type strain sequencing project: providing services to taxonomists for standard genome sequencing and annotation.</title>
        <authorList>
            <consortium name="The Broad Institute Genomics Platform"/>
            <consortium name="The Broad Institute Genome Sequencing Center for Infectious Disease"/>
            <person name="Wu L."/>
            <person name="Ma J."/>
        </authorList>
    </citation>
    <scope>NUCLEOTIDE SEQUENCE [LARGE SCALE GENOMIC DNA]</scope>
    <source>
        <strain evidence="2 3">JCM 5067</strain>
    </source>
</reference>
<comment type="caution">
    <text evidence="2">The sequence shown here is derived from an EMBL/GenBank/DDBJ whole genome shotgun (WGS) entry which is preliminary data.</text>
</comment>
<evidence type="ECO:0000313" key="2">
    <source>
        <dbReference type="EMBL" id="GAA0611567.1"/>
    </source>
</evidence>
<dbReference type="Pfam" id="PF12642">
    <property type="entry name" value="TpcC"/>
    <property type="match status" value="1"/>
</dbReference>
<keyword evidence="1" id="KW-0812">Transmembrane</keyword>
<dbReference type="RefSeq" id="WP_344076230.1">
    <property type="nucleotide sequence ID" value="NZ_BAAACA010000034.1"/>
</dbReference>
<organism evidence="2 3">
    <name type="scientific">Streptomyces crystallinus</name>
    <dbReference type="NCBI Taxonomy" id="68191"/>
    <lineage>
        <taxon>Bacteria</taxon>
        <taxon>Bacillati</taxon>
        <taxon>Actinomycetota</taxon>
        <taxon>Actinomycetes</taxon>
        <taxon>Kitasatosporales</taxon>
        <taxon>Streptomycetaceae</taxon>
        <taxon>Streptomyces</taxon>
    </lineage>
</organism>
<keyword evidence="1" id="KW-1133">Transmembrane helix</keyword>
<evidence type="ECO:0000313" key="3">
    <source>
        <dbReference type="Proteomes" id="UP001500668"/>
    </source>
</evidence>
<feature type="transmembrane region" description="Helical" evidence="1">
    <location>
        <begin position="34"/>
        <end position="54"/>
    </location>
</feature>
<protein>
    <submittedName>
        <fullName evidence="2">Conjugal transfer protein</fullName>
    </submittedName>
</protein>
<gene>
    <name evidence="2" type="ORF">GCM10010394_46710</name>
</gene>
<dbReference type="InterPro" id="IPR024735">
    <property type="entry name" value="TcpC"/>
</dbReference>
<keyword evidence="3" id="KW-1185">Reference proteome</keyword>
<accession>A0ABN1GHB2</accession>
<evidence type="ECO:0000256" key="1">
    <source>
        <dbReference type="SAM" id="Phobius"/>
    </source>
</evidence>
<sequence length="310" mass="31763">MPPGKQVSQNEAAAATAAGARLEAMRRRVRLSRVAVWAVIAAGPIALAVALTSLPARAEATPAAPPIAVRSTAAAVDPGGYAQVFMNAWLRSSAEDETSAHARLAKSIAPDVSLPTSGLDAQSLPESVSVVRSVQRAHGAWAATVAAQYPNGPVRYYTVPVASDSAGASFTVTGAPAMVAGPARATTAKPSYTVIVPQGDLSSAVSEFLAAYLTGAGEIDRYLAPGAKLTAVLPTPYTSVSVEQVLAAEKATAANQGPADGTSVRVLARVEAQNSVGRWPLAYEFTLTARSGRWEVATLESGTARDGGTR</sequence>